<sequence length="52" mass="5631">MGTESRSDDVGTDADRARAADASDGPVVTEAVHELRVGPHQRRYACPRTHRG</sequence>
<dbReference type="AlphaFoldDB" id="A0ABD5RWQ1"/>
<reference evidence="2 3" key="1">
    <citation type="journal article" date="2019" name="Int. J. Syst. Evol. Microbiol.">
        <title>The Global Catalogue of Microorganisms (GCM) 10K type strain sequencing project: providing services to taxonomists for standard genome sequencing and annotation.</title>
        <authorList>
            <consortium name="The Broad Institute Genomics Platform"/>
            <consortium name="The Broad Institute Genome Sequencing Center for Infectious Disease"/>
            <person name="Wu L."/>
            <person name="Ma J."/>
        </authorList>
    </citation>
    <scope>NUCLEOTIDE SEQUENCE [LARGE SCALE GENOMIC DNA]</scope>
    <source>
        <strain evidence="2 3">NBRC 111368</strain>
    </source>
</reference>
<evidence type="ECO:0000256" key="1">
    <source>
        <dbReference type="SAM" id="MobiDB-lite"/>
    </source>
</evidence>
<organism evidence="2 3">
    <name type="scientific">Halobium palmae</name>
    <dbReference type="NCBI Taxonomy" id="1776492"/>
    <lineage>
        <taxon>Archaea</taxon>
        <taxon>Methanobacteriati</taxon>
        <taxon>Methanobacteriota</taxon>
        <taxon>Stenosarchaea group</taxon>
        <taxon>Halobacteria</taxon>
        <taxon>Halobacteriales</taxon>
        <taxon>Haloferacaceae</taxon>
        <taxon>Halobium</taxon>
    </lineage>
</organism>
<keyword evidence="3" id="KW-1185">Reference proteome</keyword>
<accession>A0ABD5RWQ1</accession>
<dbReference type="Proteomes" id="UP001596328">
    <property type="component" value="Unassembled WGS sequence"/>
</dbReference>
<protein>
    <submittedName>
        <fullName evidence="2">Uncharacterized protein</fullName>
    </submittedName>
</protein>
<proteinExistence type="predicted"/>
<evidence type="ECO:0000313" key="2">
    <source>
        <dbReference type="EMBL" id="MFC6723691.1"/>
    </source>
</evidence>
<feature type="region of interest" description="Disordered" evidence="1">
    <location>
        <begin position="1"/>
        <end position="27"/>
    </location>
</feature>
<feature type="compositionally biased region" description="Basic and acidic residues" evidence="1">
    <location>
        <begin position="1"/>
        <end position="21"/>
    </location>
</feature>
<gene>
    <name evidence="2" type="ORF">ACFQE1_04695</name>
</gene>
<name>A0ABD5RWQ1_9EURY</name>
<evidence type="ECO:0000313" key="3">
    <source>
        <dbReference type="Proteomes" id="UP001596328"/>
    </source>
</evidence>
<comment type="caution">
    <text evidence="2">The sequence shown here is derived from an EMBL/GenBank/DDBJ whole genome shotgun (WGS) entry which is preliminary data.</text>
</comment>
<dbReference type="EMBL" id="JBHSWU010000036">
    <property type="protein sequence ID" value="MFC6723691.1"/>
    <property type="molecule type" value="Genomic_DNA"/>
</dbReference>